<feature type="compositionally biased region" description="Low complexity" evidence="2">
    <location>
        <begin position="100"/>
        <end position="111"/>
    </location>
</feature>
<dbReference type="PROSITE" id="PS50006">
    <property type="entry name" value="FHA_DOMAIN"/>
    <property type="match status" value="1"/>
</dbReference>
<keyword evidence="1" id="KW-0175">Coiled coil</keyword>
<feature type="coiled-coil region" evidence="1">
    <location>
        <begin position="1511"/>
        <end position="1590"/>
    </location>
</feature>
<evidence type="ECO:0000313" key="6">
    <source>
        <dbReference type="Proteomes" id="UP000028990"/>
    </source>
</evidence>
<dbReference type="InterPro" id="IPR052642">
    <property type="entry name" value="CC-FHA_domain"/>
</dbReference>
<organism evidence="5 6">
    <name type="scientific">Fukomys damarensis</name>
    <name type="common">Damaraland mole rat</name>
    <name type="synonym">Cryptomys damarensis</name>
    <dbReference type="NCBI Taxonomy" id="885580"/>
    <lineage>
        <taxon>Eukaryota</taxon>
        <taxon>Metazoa</taxon>
        <taxon>Chordata</taxon>
        <taxon>Craniata</taxon>
        <taxon>Vertebrata</taxon>
        <taxon>Euteleostomi</taxon>
        <taxon>Mammalia</taxon>
        <taxon>Eutheria</taxon>
        <taxon>Euarchontoglires</taxon>
        <taxon>Glires</taxon>
        <taxon>Rodentia</taxon>
        <taxon>Hystricomorpha</taxon>
        <taxon>Bathyergidae</taxon>
        <taxon>Fukomys</taxon>
    </lineage>
</organism>
<feature type="region of interest" description="Disordered" evidence="2">
    <location>
        <begin position="1776"/>
        <end position="1806"/>
    </location>
</feature>
<feature type="region of interest" description="Disordered" evidence="2">
    <location>
        <begin position="704"/>
        <end position="725"/>
    </location>
</feature>
<gene>
    <name evidence="5" type="ORF">H920_17859</name>
</gene>
<feature type="region of interest" description="Disordered" evidence="2">
    <location>
        <begin position="95"/>
        <end position="128"/>
    </location>
</feature>
<evidence type="ECO:0000256" key="3">
    <source>
        <dbReference type="SAM" id="Phobius"/>
    </source>
</evidence>
<feature type="region of interest" description="Disordered" evidence="2">
    <location>
        <begin position="1174"/>
        <end position="1207"/>
    </location>
</feature>
<dbReference type="Proteomes" id="UP000028990">
    <property type="component" value="Unassembled WGS sequence"/>
</dbReference>
<feature type="region of interest" description="Disordered" evidence="2">
    <location>
        <begin position="1302"/>
        <end position="1327"/>
    </location>
</feature>
<feature type="region of interest" description="Disordered" evidence="2">
    <location>
        <begin position="434"/>
        <end position="459"/>
    </location>
</feature>
<feature type="region of interest" description="Disordered" evidence="2">
    <location>
        <begin position="274"/>
        <end position="304"/>
    </location>
</feature>
<dbReference type="eggNOG" id="ENOG502QR8Q">
    <property type="taxonomic scope" value="Eukaryota"/>
</dbReference>
<dbReference type="PANTHER" id="PTHR18853:SF7">
    <property type="entry name" value="FORKHEAD-ASSOCIATED DOMAIN-CONTAINING PROTEIN 1"/>
    <property type="match status" value="1"/>
</dbReference>
<feature type="transmembrane region" description="Helical" evidence="3">
    <location>
        <begin position="66"/>
        <end position="86"/>
    </location>
</feature>
<keyword evidence="3" id="KW-0812">Transmembrane</keyword>
<feature type="compositionally biased region" description="Basic and acidic residues" evidence="2">
    <location>
        <begin position="1174"/>
        <end position="1192"/>
    </location>
</feature>
<protein>
    <submittedName>
        <fullName evidence="5">Forkhead-associated domain-containing protein 1</fullName>
    </submittedName>
</protein>
<dbReference type="EMBL" id="KN124594">
    <property type="protein sequence ID" value="KFO20753.1"/>
    <property type="molecule type" value="Genomic_DNA"/>
</dbReference>
<keyword evidence="6" id="KW-1185">Reference proteome</keyword>
<feature type="coiled-coil region" evidence="1">
    <location>
        <begin position="843"/>
        <end position="1109"/>
    </location>
</feature>
<dbReference type="PANTHER" id="PTHR18853">
    <property type="entry name" value="FORKHEAD-ASSOCIATED DOMAIN-CONTAINING PROTEIN 1-RELATED"/>
    <property type="match status" value="1"/>
</dbReference>
<feature type="domain" description="FHA" evidence="4">
    <location>
        <begin position="181"/>
        <end position="237"/>
    </location>
</feature>
<dbReference type="Gene3D" id="1.20.5.1700">
    <property type="match status" value="1"/>
</dbReference>
<evidence type="ECO:0000259" key="4">
    <source>
        <dbReference type="PROSITE" id="PS50006"/>
    </source>
</evidence>
<dbReference type="Pfam" id="PF15345">
    <property type="entry name" value="TMEM51"/>
    <property type="match status" value="1"/>
</dbReference>
<feature type="compositionally biased region" description="Polar residues" evidence="2">
    <location>
        <begin position="704"/>
        <end position="716"/>
    </location>
</feature>
<proteinExistence type="predicted"/>
<feature type="coiled-coil region" evidence="1">
    <location>
        <begin position="465"/>
        <end position="632"/>
    </location>
</feature>
<feature type="compositionally biased region" description="Basic and acidic residues" evidence="2">
    <location>
        <begin position="1302"/>
        <end position="1322"/>
    </location>
</feature>
<dbReference type="InterPro" id="IPR000253">
    <property type="entry name" value="FHA_dom"/>
</dbReference>
<keyword evidence="3" id="KW-1133">Transmembrane helix</keyword>
<feature type="compositionally biased region" description="Polar residues" evidence="2">
    <location>
        <begin position="285"/>
        <end position="298"/>
    </location>
</feature>
<evidence type="ECO:0000256" key="2">
    <source>
        <dbReference type="SAM" id="MobiDB-lite"/>
    </source>
</evidence>
<dbReference type="InterPro" id="IPR008984">
    <property type="entry name" value="SMAD_FHA_dom_sf"/>
</dbReference>
<feature type="compositionally biased region" description="Polar residues" evidence="2">
    <location>
        <begin position="1776"/>
        <end position="1792"/>
    </location>
</feature>
<feature type="transmembrane region" description="Helical" evidence="3">
    <location>
        <begin position="12"/>
        <end position="34"/>
    </location>
</feature>
<reference evidence="5 6" key="1">
    <citation type="submission" date="2013-11" db="EMBL/GenBank/DDBJ databases">
        <title>The Damaraland mole rat (Fukomys damarensis) genome and evolution of African mole rats.</title>
        <authorList>
            <person name="Gladyshev V.N."/>
            <person name="Fang X."/>
        </authorList>
    </citation>
    <scope>NUCLEOTIDE SEQUENCE [LARGE SCALE GENOMIC DNA]</scope>
    <source>
        <tissue evidence="5">Liver</tissue>
    </source>
</reference>
<feature type="region of interest" description="Disordered" evidence="2">
    <location>
        <begin position="163"/>
        <end position="190"/>
    </location>
</feature>
<sequence length="1806" mass="203645">MMAQSKARSSHHALTAIGLGMLVLGIIMAMWNLVPGFSAAEKPTAQGNKTEISSGGGVLKSKTFSVAYVLIGAGVMLLLLSICLSVREKRKQRQSEDLARIQQQAGAAPQAQEEDSQEEEEEASSRYYVPSYEEVVNTNYSEGRELEQNPRLSVSLPSYESLTGLDQTTSPARAEVEPSPGNPPNRQNSKLAKHLKPLKSADIDNHHALIEYSEAEGSFILQDFNSRNGTFVNECHVQNVAVKLIPGDILRFGSAGLTYELVIENPPQVSCPWVRGPAPWPRPQPSQAAQEPNKSSSPAHFPFHQGVRPVPMQRSWSQGFPGPMVVPPASLQRPVSARGKMFSFVVDHRSPILKQVWTSTVDVAEQPMAEGIPGAASASEIYVDQDLAQQEKDEIILLLGREVTRLSDFELESKYKDAVIAKLQNEVARLNQKLSETATSRQSDRGIPEKFQGPDEDSSARQQEIQSLKSQVSALQKDYSQVLLQTLSERNSEIASLKSEGENLRRDSARTAGKVTSLQKDMLARNMQVQQLKEEVNQLKNQNKEKEYQLEALSSRCSTLKEELRKEGAQKEHREAQEKELKRCKTQIQDMEKEIKKLREELRKCSSEQSTISRTLREKSKVEEKLQEDSRRKLLQLQEMGNRESLVKVNLVRAVGQLEHFRSQVVKATCGRVKPSLSGPITDRQLIERITQVTEDNINFPQNKWSLEKGTQPSNSRQEETSENTERLRTALESCQGCMKTSCCSRDLKREVDLLRGLRVSPPVSGLQKVTLDILSLSLSWLEGTEQLLGDVGLLLPGSDKGFSLYLTCLLEHYKRIMSQTQELQVQINSSQEVQQAVLQGMLKEHLVEKEKLSKERLELEEKLKARIKGLVEEREALEDNVAQERNKAKDQQKRVCELEERLAQQKEALEDNIAQEKGRAREALEEAQRRVRELENCLARQKEVWESATAHERRKAKEALEAERRRAQDLENRLAQQKEISENRVTCEQHKAKEALDKERRRAQELENHLSKQREISENRVTCEQHKAKEALDKERRRAQELENHLSKQREEIELKGRREDDLNDKLKDALTQVEETQRMRMVESQKAENLTLKLNETLDELETTKTKMILMEETITLQQQAVKSLQDERESQKHGFEEEIVQYKEQIKQHSQTIVSLEERLQKVTQRHRKIEGEIATLKDSDPAQKEEQPARPPAVPPSDGSAKETACNHLIDDLLAAQKEILSQQEIIMRLRRDLNEAHGRMTDLRGELSEKQKMELERQAALVQQQSGELSALEAKMAQMSSRVEKKDRELEALKEALRTSQEECKPHASPEKEREPRTPTQKCDISVQIDPVCLDVSSSSQEAQSFSDLGAKCRGHRHEEVIQRQRKALSELRLRIKELEAGPPNPKDHLKESLLELKTLRMENSVPTRLLDAKPILPILSRVQIQENGFTNSGSSSTTEKSGKADMAEALELSEKLYMDMSRTLGSLMHVRAMSGHVSLRHLSPKERERVSHLRQRDLDLVFEKIAQLKGRLQRKEALLQGYERDLEQLRQSKVSVQMYQSQVAKLEDDVYKEAEEKALLKEALERTEQQLRQERRLNRATRQQKVTGLCPSGRACSAKALDAGLPPGGFRAGLHRVPSPPCPRVRATFLSLRLLGQPSPLVTLPRNESKLLLPSSSWQGSRWQLLGPGLFCVTNFLAPTPAANPMAGQGPGIRESSTDSSCAAHGINSSRTGCAERSVLPGSAVVSKILAIWDESSTARSSSNTSPGDANATLVTLRTEAREQFKRLHTTVTSKDQQVVQPQPLSDATVPSAEESETDT</sequence>
<feature type="compositionally biased region" description="Acidic residues" evidence="2">
    <location>
        <begin position="112"/>
        <end position="122"/>
    </location>
</feature>
<name>A0A091CSC0_FUKDA</name>
<dbReference type="Gene3D" id="2.60.200.20">
    <property type="match status" value="1"/>
</dbReference>
<dbReference type="STRING" id="885580.ENSFDAP00000006159"/>
<accession>A0A091CSC0</accession>
<evidence type="ECO:0000313" key="5">
    <source>
        <dbReference type="EMBL" id="KFO20753.1"/>
    </source>
</evidence>
<evidence type="ECO:0000256" key="1">
    <source>
        <dbReference type="SAM" id="Coils"/>
    </source>
</evidence>
<keyword evidence="3" id="KW-0472">Membrane</keyword>
<dbReference type="SUPFAM" id="SSF49879">
    <property type="entry name" value="SMAD/FHA domain"/>
    <property type="match status" value="1"/>
</dbReference>